<dbReference type="InterPro" id="IPR029058">
    <property type="entry name" value="AB_hydrolase_fold"/>
</dbReference>
<protein>
    <recommendedName>
        <fullName evidence="1">AB hydrolase-1 domain-containing protein</fullName>
    </recommendedName>
</protein>
<dbReference type="GO" id="GO:0017171">
    <property type="term" value="F:serine hydrolase activity"/>
    <property type="evidence" value="ECO:0007669"/>
    <property type="project" value="TreeGrafter"/>
</dbReference>
<dbReference type="AlphaFoldDB" id="G5IF97"/>
<evidence type="ECO:0000313" key="3">
    <source>
        <dbReference type="Proteomes" id="UP000005384"/>
    </source>
</evidence>
<dbReference type="Pfam" id="PF12697">
    <property type="entry name" value="Abhydrolase_6"/>
    <property type="match status" value="1"/>
</dbReference>
<sequence length="254" mass="28656">MSYFKYQSKNIYYTVTGEGKPLALLHGDSASSAMFELLKPLYENRFQLILIDFLGNGKSDRVEMFPVDLWLEEARQVIALLEHLHCGKVSLAGTSGGAWAAVNAAMLRPDLVERVVADSFDGRSLAEDFADSLLEERASSKQEEHAIEFYQWCQGDDWESVVDKNTEALVRCAREKRPLFARPLRELQVPLLLMGSREDEMVRKDFLSEYEVIAGETGAQVCVFPTGFHPAMASNAEQAADVIYEFIYQKKIGR</sequence>
<keyword evidence="3" id="KW-1185">Reference proteome</keyword>
<dbReference type="PANTHER" id="PTHR46331:SF2">
    <property type="entry name" value="VALACYCLOVIR HYDROLASE"/>
    <property type="match status" value="1"/>
</dbReference>
<dbReference type="PATRIC" id="fig|742737.3.peg.2200"/>
<dbReference type="InterPro" id="IPR000073">
    <property type="entry name" value="AB_hydrolase_1"/>
</dbReference>
<dbReference type="SUPFAM" id="SSF53474">
    <property type="entry name" value="alpha/beta-Hydrolases"/>
    <property type="match status" value="1"/>
</dbReference>
<evidence type="ECO:0000313" key="2">
    <source>
        <dbReference type="EMBL" id="EHI59843.1"/>
    </source>
</evidence>
<dbReference type="Gene3D" id="3.40.50.1820">
    <property type="entry name" value="alpha/beta hydrolase"/>
    <property type="match status" value="1"/>
</dbReference>
<accession>G5IF97</accession>
<dbReference type="RefSeq" id="WP_006780154.1">
    <property type="nucleotide sequence ID" value="NZ_CP040506.1"/>
</dbReference>
<evidence type="ECO:0000259" key="1">
    <source>
        <dbReference type="Pfam" id="PF12697"/>
    </source>
</evidence>
<comment type="caution">
    <text evidence="2">The sequence shown here is derived from an EMBL/GenBank/DDBJ whole genome shotgun (WGS) entry which is preliminary data.</text>
</comment>
<proteinExistence type="predicted"/>
<dbReference type="PANTHER" id="PTHR46331">
    <property type="entry name" value="VALACYCLOVIR HYDROLASE"/>
    <property type="match status" value="1"/>
</dbReference>
<name>G5IF97_9FIRM</name>
<dbReference type="OrthoDB" id="9775557at2"/>
<dbReference type="HOGENOM" id="CLU_020336_46_0_9"/>
<dbReference type="EMBL" id="ADLN01000044">
    <property type="protein sequence ID" value="EHI59843.1"/>
    <property type="molecule type" value="Genomic_DNA"/>
</dbReference>
<gene>
    <name evidence="2" type="ORF">HMPREF9473_02174</name>
</gene>
<reference evidence="2 3" key="1">
    <citation type="submission" date="2011-08" db="EMBL/GenBank/DDBJ databases">
        <title>The Genome Sequence of Clostridium hathewayi WAL-18680.</title>
        <authorList>
            <consortium name="The Broad Institute Genome Sequencing Platform"/>
            <person name="Earl A."/>
            <person name="Ward D."/>
            <person name="Feldgarden M."/>
            <person name="Gevers D."/>
            <person name="Finegold S.M."/>
            <person name="Summanen P.H."/>
            <person name="Molitoris D.R."/>
            <person name="Song M."/>
            <person name="Daigneault M."/>
            <person name="Allen-Vercoe E."/>
            <person name="Young S.K."/>
            <person name="Zeng Q."/>
            <person name="Gargeya S."/>
            <person name="Fitzgerald M."/>
            <person name="Haas B."/>
            <person name="Abouelleil A."/>
            <person name="Alvarado L."/>
            <person name="Arachchi H.M."/>
            <person name="Berlin A."/>
            <person name="Brown A."/>
            <person name="Chapman S.B."/>
            <person name="Chen Z."/>
            <person name="Dunbar C."/>
            <person name="Freedman E."/>
            <person name="Gearin G."/>
            <person name="Gellesch M."/>
            <person name="Goldberg J."/>
            <person name="Griggs A."/>
            <person name="Gujja S."/>
            <person name="Heiman D."/>
            <person name="Howarth C."/>
            <person name="Larson L."/>
            <person name="Lui A."/>
            <person name="MacDonald P.J.P."/>
            <person name="Montmayeur A."/>
            <person name="Murphy C."/>
            <person name="Neiman D."/>
            <person name="Pearson M."/>
            <person name="Priest M."/>
            <person name="Roberts A."/>
            <person name="Saif S."/>
            <person name="Shea T."/>
            <person name="Shenoy N."/>
            <person name="Sisk P."/>
            <person name="Stolte C."/>
            <person name="Sykes S."/>
            <person name="Wortman J."/>
            <person name="Nusbaum C."/>
            <person name="Birren B."/>
        </authorList>
    </citation>
    <scope>NUCLEOTIDE SEQUENCE [LARGE SCALE GENOMIC DNA]</scope>
    <source>
        <strain evidence="2 3">WAL-18680</strain>
    </source>
</reference>
<dbReference type="Proteomes" id="UP000005384">
    <property type="component" value="Unassembled WGS sequence"/>
</dbReference>
<organism evidence="2 3">
    <name type="scientific">Hungatella hathewayi WAL-18680</name>
    <dbReference type="NCBI Taxonomy" id="742737"/>
    <lineage>
        <taxon>Bacteria</taxon>
        <taxon>Bacillati</taxon>
        <taxon>Bacillota</taxon>
        <taxon>Clostridia</taxon>
        <taxon>Lachnospirales</taxon>
        <taxon>Lachnospiraceae</taxon>
        <taxon>Hungatella</taxon>
    </lineage>
</organism>
<feature type="domain" description="AB hydrolase-1" evidence="1">
    <location>
        <begin position="24"/>
        <end position="240"/>
    </location>
</feature>